<dbReference type="PANTHER" id="PTHR43364">
    <property type="entry name" value="NADH-SPECIFIC METHYLGLYOXAL REDUCTASE-RELATED"/>
    <property type="match status" value="1"/>
</dbReference>
<organism evidence="6 7">
    <name type="scientific">Saccharospirillum salsuginis</name>
    <dbReference type="NCBI Taxonomy" id="418750"/>
    <lineage>
        <taxon>Bacteria</taxon>
        <taxon>Pseudomonadati</taxon>
        <taxon>Pseudomonadota</taxon>
        <taxon>Gammaproteobacteria</taxon>
        <taxon>Oceanospirillales</taxon>
        <taxon>Saccharospirillaceae</taxon>
        <taxon>Saccharospirillum</taxon>
    </lineage>
</organism>
<protein>
    <recommendedName>
        <fullName evidence="4">Protein tas</fullName>
    </recommendedName>
</protein>
<name>A0A918KTT6_9GAMM</name>
<keyword evidence="1" id="KW-0521">NADP</keyword>
<accession>A0A918KTT6</accession>
<evidence type="ECO:0000256" key="4">
    <source>
        <dbReference type="ARBA" id="ARBA00070119"/>
    </source>
</evidence>
<dbReference type="NCBIfam" id="NF007912">
    <property type="entry name" value="PRK10625.1"/>
    <property type="match status" value="1"/>
</dbReference>
<dbReference type="InterPro" id="IPR036812">
    <property type="entry name" value="NAD(P)_OxRdtase_dom_sf"/>
</dbReference>
<dbReference type="GO" id="GO:0016491">
    <property type="term" value="F:oxidoreductase activity"/>
    <property type="evidence" value="ECO:0007669"/>
    <property type="project" value="UniProtKB-KW"/>
</dbReference>
<feature type="domain" description="NADP-dependent oxidoreductase" evidence="5">
    <location>
        <begin position="15"/>
        <end position="336"/>
    </location>
</feature>
<dbReference type="PANTHER" id="PTHR43364:SF4">
    <property type="entry name" value="NAD(P)-LINKED OXIDOREDUCTASE SUPERFAMILY PROTEIN"/>
    <property type="match status" value="1"/>
</dbReference>
<dbReference type="EMBL" id="BMXR01000018">
    <property type="protein sequence ID" value="GGX74050.1"/>
    <property type="molecule type" value="Genomic_DNA"/>
</dbReference>
<reference evidence="6" key="2">
    <citation type="submission" date="2020-09" db="EMBL/GenBank/DDBJ databases">
        <authorList>
            <person name="Sun Q."/>
            <person name="Kim S."/>
        </authorList>
    </citation>
    <scope>NUCLEOTIDE SEQUENCE</scope>
    <source>
        <strain evidence="6">KCTC 22169</strain>
    </source>
</reference>
<dbReference type="RefSeq" id="WP_189613395.1">
    <property type="nucleotide sequence ID" value="NZ_BMXR01000018.1"/>
</dbReference>
<comment type="caution">
    <text evidence="6">The sequence shown here is derived from an EMBL/GenBank/DDBJ whole genome shotgun (WGS) entry which is preliminary data.</text>
</comment>
<dbReference type="SUPFAM" id="SSF51430">
    <property type="entry name" value="NAD(P)-linked oxidoreductase"/>
    <property type="match status" value="1"/>
</dbReference>
<dbReference type="FunFam" id="3.20.20.100:FF:000005">
    <property type="entry name" value="NADP(H)-dependent aldo-keto reductase"/>
    <property type="match status" value="1"/>
</dbReference>
<evidence type="ECO:0000259" key="5">
    <source>
        <dbReference type="Pfam" id="PF00248"/>
    </source>
</evidence>
<proteinExistence type="inferred from homology"/>
<evidence type="ECO:0000256" key="3">
    <source>
        <dbReference type="ARBA" id="ARBA00038157"/>
    </source>
</evidence>
<dbReference type="AlphaFoldDB" id="A0A918KTT6"/>
<keyword evidence="7" id="KW-1185">Reference proteome</keyword>
<comment type="similarity">
    <text evidence="3">Belongs to the aldo/keto reductase family. Aldo/keto reductase 2 subfamily.</text>
</comment>
<dbReference type="Gene3D" id="3.20.20.100">
    <property type="entry name" value="NADP-dependent oxidoreductase domain"/>
    <property type="match status" value="1"/>
</dbReference>
<evidence type="ECO:0000313" key="6">
    <source>
        <dbReference type="EMBL" id="GGX74050.1"/>
    </source>
</evidence>
<dbReference type="Pfam" id="PF00248">
    <property type="entry name" value="Aldo_ket_red"/>
    <property type="match status" value="1"/>
</dbReference>
<dbReference type="CDD" id="cd19094">
    <property type="entry name" value="AKR_Tas-like"/>
    <property type="match status" value="1"/>
</dbReference>
<evidence type="ECO:0000256" key="2">
    <source>
        <dbReference type="ARBA" id="ARBA00023002"/>
    </source>
</evidence>
<evidence type="ECO:0000256" key="1">
    <source>
        <dbReference type="ARBA" id="ARBA00022857"/>
    </source>
</evidence>
<dbReference type="InterPro" id="IPR023210">
    <property type="entry name" value="NADP_OxRdtase_dom"/>
</dbReference>
<dbReference type="InterPro" id="IPR050523">
    <property type="entry name" value="AKR_Detox_Biosynth"/>
</dbReference>
<keyword evidence="2" id="KW-0560">Oxidoreductase</keyword>
<reference evidence="6" key="1">
    <citation type="journal article" date="2014" name="Int. J. Syst. Evol. Microbiol.">
        <title>Complete genome sequence of Corynebacterium casei LMG S-19264T (=DSM 44701T), isolated from a smear-ripened cheese.</title>
        <authorList>
            <consortium name="US DOE Joint Genome Institute (JGI-PGF)"/>
            <person name="Walter F."/>
            <person name="Albersmeier A."/>
            <person name="Kalinowski J."/>
            <person name="Ruckert C."/>
        </authorList>
    </citation>
    <scope>NUCLEOTIDE SEQUENCE</scope>
    <source>
        <strain evidence="6">KCTC 22169</strain>
    </source>
</reference>
<evidence type="ECO:0000313" key="7">
    <source>
        <dbReference type="Proteomes" id="UP000626148"/>
    </source>
</evidence>
<sequence>MEYRTLGRSGIQVSKIALGTMTWGEQNTEAQAHEQMDYALERGINFFDAAEMYPVPPRAETYGLTEEYIGTWFQRRGQRDKVVLATKAVSKGNFDYIRGGSPRLSRDHIKQAVESSLKRLNTDYIDLYQLHWPDRTTNFFGKLGFQGPVEESDIAIEETLRACDDLVKEGKVRHIGVSNETAWGVSEYLRLAREHNLARIDSIQNPYNLLNRSFEVGLAEFACREDVGLLAYSPLAFGMLSGKYLGGKKPEGARLTLFTRFQRYNNEFGFRATEAYVDLARQHGLDPAQMALAYVNDRPFVTSNIIGATDMEQLKSNIDSHELVLSEEVLAGIEEIHNRQPNPCP</sequence>
<dbReference type="Proteomes" id="UP000626148">
    <property type="component" value="Unassembled WGS sequence"/>
</dbReference>
<gene>
    <name evidence="6" type="ORF">GCM10007392_46780</name>
</gene>